<feature type="domain" description="NAC" evidence="7">
    <location>
        <begin position="1"/>
        <end position="86"/>
    </location>
</feature>
<dbReference type="Gene3D" id="2.170.150.80">
    <property type="entry name" value="NAC domain"/>
    <property type="match status" value="1"/>
</dbReference>
<reference evidence="9" key="1">
    <citation type="submission" date="2016-04" db="EMBL/GenBank/DDBJ databases">
        <title>Cephalotus genome sequencing.</title>
        <authorList>
            <person name="Fukushima K."/>
            <person name="Hasebe M."/>
            <person name="Fang X."/>
        </authorList>
    </citation>
    <scope>NUCLEOTIDE SEQUENCE [LARGE SCALE GENOMIC DNA]</scope>
    <source>
        <strain evidence="9">cv. St1</strain>
    </source>
</reference>
<dbReference type="InParanoid" id="A0A1Q3D8G1"/>
<dbReference type="Pfam" id="PF02365">
    <property type="entry name" value="NAM"/>
    <property type="match status" value="1"/>
</dbReference>
<dbReference type="Proteomes" id="UP000187406">
    <property type="component" value="Unassembled WGS sequence"/>
</dbReference>
<dbReference type="GO" id="GO:0006355">
    <property type="term" value="P:regulation of DNA-templated transcription"/>
    <property type="evidence" value="ECO:0007669"/>
    <property type="project" value="InterPro"/>
</dbReference>
<protein>
    <submittedName>
        <fullName evidence="8">NAM domain-containing protein</fullName>
    </submittedName>
</protein>
<dbReference type="InterPro" id="IPR003441">
    <property type="entry name" value="NAC-dom"/>
</dbReference>
<dbReference type="AlphaFoldDB" id="A0A1Q3D8G1"/>
<evidence type="ECO:0000256" key="2">
    <source>
        <dbReference type="ARBA" id="ARBA00023015"/>
    </source>
</evidence>
<feature type="compositionally biased region" description="Polar residues" evidence="6">
    <location>
        <begin position="112"/>
        <end position="127"/>
    </location>
</feature>
<dbReference type="GO" id="GO:0005634">
    <property type="term" value="C:nucleus"/>
    <property type="evidence" value="ECO:0007669"/>
    <property type="project" value="UniProtKB-SubCell"/>
</dbReference>
<keyword evidence="2" id="KW-0805">Transcription regulation</keyword>
<keyword evidence="3" id="KW-0238">DNA-binding</keyword>
<evidence type="ECO:0000256" key="4">
    <source>
        <dbReference type="ARBA" id="ARBA00023163"/>
    </source>
</evidence>
<evidence type="ECO:0000313" key="8">
    <source>
        <dbReference type="EMBL" id="GAV88806.1"/>
    </source>
</evidence>
<keyword evidence="4" id="KW-0804">Transcription</keyword>
<sequence length="153" mass="17445">MTKNGSNVERNTACGTWKSQSNADIHFHYPDKNQQEHIGSIRKLSYVPNQGFQAKGRWIMHEYRLNGILLRKTKKNDYVLCRVIREEETTTPNTKKAIPEFRANGGVEHRNNNNMVKTSQPGTRASSALNTCETPQQSESDSFAEELENFLMG</sequence>
<feature type="region of interest" description="Disordered" evidence="6">
    <location>
        <begin position="105"/>
        <end position="127"/>
    </location>
</feature>
<name>A0A1Q3D8G1_CEPFO</name>
<proteinExistence type="predicted"/>
<evidence type="ECO:0000259" key="7">
    <source>
        <dbReference type="PROSITE" id="PS51005"/>
    </source>
</evidence>
<dbReference type="PROSITE" id="PS51005">
    <property type="entry name" value="NAC"/>
    <property type="match status" value="1"/>
</dbReference>
<dbReference type="InterPro" id="IPR036093">
    <property type="entry name" value="NAC_dom_sf"/>
</dbReference>
<dbReference type="EMBL" id="BDDD01005071">
    <property type="protein sequence ID" value="GAV88806.1"/>
    <property type="molecule type" value="Genomic_DNA"/>
</dbReference>
<evidence type="ECO:0000256" key="3">
    <source>
        <dbReference type="ARBA" id="ARBA00023125"/>
    </source>
</evidence>
<organism evidence="8 9">
    <name type="scientific">Cephalotus follicularis</name>
    <name type="common">Albany pitcher plant</name>
    <dbReference type="NCBI Taxonomy" id="3775"/>
    <lineage>
        <taxon>Eukaryota</taxon>
        <taxon>Viridiplantae</taxon>
        <taxon>Streptophyta</taxon>
        <taxon>Embryophyta</taxon>
        <taxon>Tracheophyta</taxon>
        <taxon>Spermatophyta</taxon>
        <taxon>Magnoliopsida</taxon>
        <taxon>eudicotyledons</taxon>
        <taxon>Gunneridae</taxon>
        <taxon>Pentapetalae</taxon>
        <taxon>rosids</taxon>
        <taxon>fabids</taxon>
        <taxon>Oxalidales</taxon>
        <taxon>Cephalotaceae</taxon>
        <taxon>Cephalotus</taxon>
    </lineage>
</organism>
<keyword evidence="5" id="KW-0539">Nucleus</keyword>
<dbReference type="GO" id="GO:0003677">
    <property type="term" value="F:DNA binding"/>
    <property type="evidence" value="ECO:0007669"/>
    <property type="project" value="UniProtKB-KW"/>
</dbReference>
<gene>
    <name evidence="8" type="ORF">CFOL_v3_32227</name>
</gene>
<dbReference type="PANTHER" id="PTHR31989">
    <property type="entry name" value="NAC DOMAIN-CONTAINING PROTEIN 82-RELATED"/>
    <property type="match status" value="1"/>
</dbReference>
<dbReference type="OrthoDB" id="774757at2759"/>
<evidence type="ECO:0000256" key="5">
    <source>
        <dbReference type="ARBA" id="ARBA00023242"/>
    </source>
</evidence>
<dbReference type="SUPFAM" id="SSF101941">
    <property type="entry name" value="NAC domain"/>
    <property type="match status" value="1"/>
</dbReference>
<comment type="subcellular location">
    <subcellularLocation>
        <location evidence="1">Nucleus</location>
    </subcellularLocation>
</comment>
<evidence type="ECO:0000256" key="6">
    <source>
        <dbReference type="SAM" id="MobiDB-lite"/>
    </source>
</evidence>
<evidence type="ECO:0000313" key="9">
    <source>
        <dbReference type="Proteomes" id="UP000187406"/>
    </source>
</evidence>
<accession>A0A1Q3D8G1</accession>
<evidence type="ECO:0000256" key="1">
    <source>
        <dbReference type="ARBA" id="ARBA00004123"/>
    </source>
</evidence>
<comment type="caution">
    <text evidence="8">The sequence shown here is derived from an EMBL/GenBank/DDBJ whole genome shotgun (WGS) entry which is preliminary data.</text>
</comment>
<keyword evidence="9" id="KW-1185">Reference proteome</keyword>